<accession>A0A420YG99</accession>
<dbReference type="PANTHER" id="PTHR23020">
    <property type="entry name" value="UNCHARACTERIZED NUCLEAR HORMONE RECEPTOR-RELATED"/>
    <property type="match status" value="1"/>
</dbReference>
<dbReference type="InterPro" id="IPR052961">
    <property type="entry name" value="Oxido-Kinase-like_Enzymes"/>
</dbReference>
<dbReference type="AlphaFoldDB" id="A0A420YG99"/>
<proteinExistence type="predicted"/>
<name>A0A420YG99_9PEZI</name>
<dbReference type="InterPro" id="IPR011009">
    <property type="entry name" value="Kinase-like_dom_sf"/>
</dbReference>
<dbReference type="EMBL" id="QVQW01000012">
    <property type="protein sequence ID" value="RKU46881.1"/>
    <property type="molecule type" value="Genomic_DNA"/>
</dbReference>
<gene>
    <name evidence="2" type="ORF">DL546_009124</name>
</gene>
<feature type="domain" description="CHK kinase-like" evidence="1">
    <location>
        <begin position="130"/>
        <end position="308"/>
    </location>
</feature>
<dbReference type="Pfam" id="PF01636">
    <property type="entry name" value="APH"/>
    <property type="match status" value="1"/>
</dbReference>
<dbReference type="InterPro" id="IPR002575">
    <property type="entry name" value="Aminoglycoside_PTrfase"/>
</dbReference>
<keyword evidence="3" id="KW-1185">Reference proteome</keyword>
<dbReference type="InterPro" id="IPR015897">
    <property type="entry name" value="CHK_kinase-like"/>
</dbReference>
<reference evidence="2 3" key="1">
    <citation type="submission" date="2018-08" db="EMBL/GenBank/DDBJ databases">
        <title>Draft genome of the lignicolous fungus Coniochaeta pulveracea.</title>
        <authorList>
            <person name="Borstlap C.J."/>
            <person name="De Witt R.N."/>
            <person name="Botha A."/>
            <person name="Volschenk H."/>
        </authorList>
    </citation>
    <scope>NUCLEOTIDE SEQUENCE [LARGE SCALE GENOMIC DNA]</scope>
    <source>
        <strain evidence="2 3">CAB683</strain>
    </source>
</reference>
<dbReference type="Gene3D" id="3.90.1200.10">
    <property type="match status" value="1"/>
</dbReference>
<dbReference type="OrthoDB" id="191037at2759"/>
<evidence type="ECO:0000313" key="2">
    <source>
        <dbReference type="EMBL" id="RKU46881.1"/>
    </source>
</evidence>
<comment type="caution">
    <text evidence="2">The sequence shown here is derived from an EMBL/GenBank/DDBJ whole genome shotgun (WGS) entry which is preliminary data.</text>
</comment>
<dbReference type="Proteomes" id="UP000275385">
    <property type="component" value="Unassembled WGS sequence"/>
</dbReference>
<evidence type="ECO:0000313" key="3">
    <source>
        <dbReference type="Proteomes" id="UP000275385"/>
    </source>
</evidence>
<dbReference type="PANTHER" id="PTHR23020:SF41">
    <property type="entry name" value="AMINOGLYCOSIDE PHOSPHOTRANSFERASE DOMAIN-CONTAINING PROTEIN"/>
    <property type="match status" value="1"/>
</dbReference>
<dbReference type="SMART" id="SM00587">
    <property type="entry name" value="CHK"/>
    <property type="match status" value="1"/>
</dbReference>
<protein>
    <recommendedName>
        <fullName evidence="1">CHK kinase-like domain-containing protein</fullName>
    </recommendedName>
</protein>
<dbReference type="SUPFAM" id="SSF56112">
    <property type="entry name" value="Protein kinase-like (PK-like)"/>
    <property type="match status" value="1"/>
</dbReference>
<organism evidence="2 3">
    <name type="scientific">Coniochaeta pulveracea</name>
    <dbReference type="NCBI Taxonomy" id="177199"/>
    <lineage>
        <taxon>Eukaryota</taxon>
        <taxon>Fungi</taxon>
        <taxon>Dikarya</taxon>
        <taxon>Ascomycota</taxon>
        <taxon>Pezizomycotina</taxon>
        <taxon>Sordariomycetes</taxon>
        <taxon>Sordariomycetidae</taxon>
        <taxon>Coniochaetales</taxon>
        <taxon>Coniochaetaceae</taxon>
        <taxon>Coniochaeta</taxon>
    </lineage>
</organism>
<sequence>MPYPAPPGAVGILDSAEPLPVVPEEVTAAWVTKILGRPVKSITLTDALHGTASKLLYAVTYENDHDAATLPSHICVKGGFNPALLKIHPALNAVYRREAEFYYYIAPTVSMRLPKVWYNGSDTVTGQGIVVLDDLRAAGCTFGDPLEAWSVARVRTGVEELAILHAKTWGAKPEEFPWLKEGLSLREVILSMLGPEPWAGRFDDPAAKPPVPDYLVDRERVVRGFKTLWATTNEKLRCVVHGDAHIGNTFITAAGEPGFLDWQGLHSYSALHDVTYFIVGALTVEDRRRNEVELFEHYLDTLHKAGGPKLDREEVWDDYRKHHFHGFAWSLTPPMMQPKDKVDIMTERHCAAISDHKTLELLESLPEVQNSRRTRCEGLAPTLHRASYPESDKSYDPPPRLSAARPFLTVVERPTTVDIV</sequence>
<evidence type="ECO:0000259" key="1">
    <source>
        <dbReference type="SMART" id="SM00587"/>
    </source>
</evidence>